<keyword evidence="6 8" id="KW-1133">Transmembrane helix</keyword>
<evidence type="ECO:0000256" key="4">
    <source>
        <dbReference type="ARBA" id="ARBA00022475"/>
    </source>
</evidence>
<evidence type="ECO:0000256" key="2">
    <source>
        <dbReference type="ARBA" id="ARBA00007069"/>
    </source>
</evidence>
<comment type="subcellular location">
    <subcellularLocation>
        <location evidence="1 8">Cell membrane</location>
        <topology evidence="1 8">Multi-pass membrane protein</topology>
    </subcellularLocation>
</comment>
<comment type="caution">
    <text evidence="11">The sequence shown here is derived from an EMBL/GenBank/DDBJ whole genome shotgun (WGS) entry which is preliminary data.</text>
</comment>
<dbReference type="Proteomes" id="UP000191448">
    <property type="component" value="Unassembled WGS sequence"/>
</dbReference>
<feature type="transmembrane region" description="Helical" evidence="8">
    <location>
        <begin position="118"/>
        <end position="138"/>
    </location>
</feature>
<dbReference type="SUPFAM" id="SSF161098">
    <property type="entry name" value="MetI-like"/>
    <property type="match status" value="1"/>
</dbReference>
<dbReference type="GO" id="GO:0005886">
    <property type="term" value="C:plasma membrane"/>
    <property type="evidence" value="ECO:0007669"/>
    <property type="project" value="UniProtKB-SubCell"/>
</dbReference>
<dbReference type="OrthoDB" id="9785113at2"/>
<gene>
    <name evidence="11" type="primary">pstC_1</name>
    <name evidence="11" type="ORF">CLTHE_00870</name>
</gene>
<evidence type="ECO:0000256" key="8">
    <source>
        <dbReference type="RuleBase" id="RU363032"/>
    </source>
</evidence>
<comment type="function">
    <text evidence="9">Part of the binding-protein-dependent transport system for phosphate; probably responsible for the translocation of the substrate across the membrane.</text>
</comment>
<evidence type="ECO:0000256" key="1">
    <source>
        <dbReference type="ARBA" id="ARBA00004651"/>
    </source>
</evidence>
<feature type="transmembrane region" description="Helical" evidence="8">
    <location>
        <begin position="21"/>
        <end position="40"/>
    </location>
</feature>
<evidence type="ECO:0000313" key="12">
    <source>
        <dbReference type="Proteomes" id="UP000191448"/>
    </source>
</evidence>
<evidence type="ECO:0000259" key="10">
    <source>
        <dbReference type="PROSITE" id="PS50928"/>
    </source>
</evidence>
<keyword evidence="5 8" id="KW-0812">Transmembrane</keyword>
<evidence type="ECO:0000256" key="9">
    <source>
        <dbReference type="RuleBase" id="RU363054"/>
    </source>
</evidence>
<accession>A0A1V4T177</accession>
<dbReference type="NCBIfam" id="TIGR02138">
    <property type="entry name" value="phosphate_pstC"/>
    <property type="match status" value="1"/>
</dbReference>
<dbReference type="Pfam" id="PF00528">
    <property type="entry name" value="BPD_transp_1"/>
    <property type="match status" value="1"/>
</dbReference>
<feature type="domain" description="ABC transmembrane type-1" evidence="10">
    <location>
        <begin position="77"/>
        <end position="287"/>
    </location>
</feature>
<keyword evidence="9" id="KW-0592">Phosphate transport</keyword>
<dbReference type="InterPro" id="IPR051124">
    <property type="entry name" value="Phosphate_Transport_Permease"/>
</dbReference>
<dbReference type="InterPro" id="IPR011864">
    <property type="entry name" value="Phosphate_PstC"/>
</dbReference>
<evidence type="ECO:0000256" key="3">
    <source>
        <dbReference type="ARBA" id="ARBA00022448"/>
    </source>
</evidence>
<feature type="transmembrane region" description="Helical" evidence="8">
    <location>
        <begin position="268"/>
        <end position="287"/>
    </location>
</feature>
<evidence type="ECO:0000256" key="5">
    <source>
        <dbReference type="ARBA" id="ARBA00022692"/>
    </source>
</evidence>
<keyword evidence="3 8" id="KW-0813">Transport</keyword>
<dbReference type="PANTHER" id="PTHR30425:SF2">
    <property type="entry name" value="ABC TRANSPORTER PERMEASE PROTEIN YQGH-RELATED"/>
    <property type="match status" value="1"/>
</dbReference>
<dbReference type="InterPro" id="IPR000515">
    <property type="entry name" value="MetI-like"/>
</dbReference>
<dbReference type="PANTHER" id="PTHR30425">
    <property type="entry name" value="PHOSPHATE TRANSPORT SYSTEM PERMEASE PROTEIN PST"/>
    <property type="match status" value="1"/>
</dbReference>
<dbReference type="GO" id="GO:0005315">
    <property type="term" value="F:phosphate transmembrane transporter activity"/>
    <property type="evidence" value="ECO:0007669"/>
    <property type="project" value="InterPro"/>
</dbReference>
<dbReference type="RefSeq" id="WP_080021516.1">
    <property type="nucleotide sequence ID" value="NZ_LTAY01000006.1"/>
</dbReference>
<keyword evidence="7 8" id="KW-0472">Membrane</keyword>
<feature type="transmembrane region" description="Helical" evidence="8">
    <location>
        <begin position="144"/>
        <end position="167"/>
    </location>
</feature>
<reference evidence="11 12" key="1">
    <citation type="submission" date="2016-02" db="EMBL/GenBank/DDBJ databases">
        <title>Genome sequence of Clostridium thermobutyricum DSM 4928.</title>
        <authorList>
            <person name="Poehlein A."/>
            <person name="Daniel R."/>
        </authorList>
    </citation>
    <scope>NUCLEOTIDE SEQUENCE [LARGE SCALE GENOMIC DNA]</scope>
    <source>
        <strain evidence="11 12">DSM 4928</strain>
    </source>
</reference>
<proteinExistence type="inferred from homology"/>
<feature type="transmembrane region" description="Helical" evidence="8">
    <location>
        <begin position="73"/>
        <end position="106"/>
    </location>
</feature>
<evidence type="ECO:0000313" key="11">
    <source>
        <dbReference type="EMBL" id="OPX51299.1"/>
    </source>
</evidence>
<keyword evidence="4 9" id="KW-1003">Cell membrane</keyword>
<sequence length="296" mass="31454">MKKRSFKEKLINDYIGKSFSSICAIGIVLITLSIIFFIGMKGIKLFTENSVSVLDFLFTNNWNPGGGEASFGALAFILGSILVSIGAVIISAPIAISLGIFSNVISKKLGEKTIKPSLEILVGIPSVVYGWVGVSVIVPKIKEIFGGTGFSLLAGIIVLSIMILPTIATLSIDAIKAVPQEHIEGSYGLGATRWQTIKNVIVREAKSGILTGVVLGIARAFGEALAVQMVIGNAIRIPDKLTNSATTLTSILTMDMANTVSGTAWNNALWSMALILLIVSFIFILIIRKVEKKGGI</sequence>
<comment type="similarity">
    <text evidence="2 9">Belongs to the binding-protein-dependent transport system permease family. CysTW subfamily.</text>
</comment>
<dbReference type="Gene3D" id="1.10.3720.10">
    <property type="entry name" value="MetI-like"/>
    <property type="match status" value="1"/>
</dbReference>
<dbReference type="InterPro" id="IPR035906">
    <property type="entry name" value="MetI-like_sf"/>
</dbReference>
<protein>
    <recommendedName>
        <fullName evidence="9">Phosphate transport system permease protein</fullName>
    </recommendedName>
</protein>
<dbReference type="PROSITE" id="PS50928">
    <property type="entry name" value="ABC_TM1"/>
    <property type="match status" value="1"/>
</dbReference>
<evidence type="ECO:0000256" key="6">
    <source>
        <dbReference type="ARBA" id="ARBA00022989"/>
    </source>
</evidence>
<dbReference type="CDD" id="cd06261">
    <property type="entry name" value="TM_PBP2"/>
    <property type="match status" value="1"/>
</dbReference>
<name>A0A1V4T177_9CLOT</name>
<dbReference type="AlphaFoldDB" id="A0A1V4T177"/>
<evidence type="ECO:0000256" key="7">
    <source>
        <dbReference type="ARBA" id="ARBA00023136"/>
    </source>
</evidence>
<feature type="transmembrane region" description="Helical" evidence="8">
    <location>
        <begin position="208"/>
        <end position="231"/>
    </location>
</feature>
<organism evidence="11 12">
    <name type="scientific">Clostridium thermobutyricum DSM 4928</name>
    <dbReference type="NCBI Taxonomy" id="1121339"/>
    <lineage>
        <taxon>Bacteria</taxon>
        <taxon>Bacillati</taxon>
        <taxon>Bacillota</taxon>
        <taxon>Clostridia</taxon>
        <taxon>Eubacteriales</taxon>
        <taxon>Clostridiaceae</taxon>
        <taxon>Clostridium</taxon>
    </lineage>
</organism>
<dbReference type="EMBL" id="LTAY01000006">
    <property type="protein sequence ID" value="OPX51299.1"/>
    <property type="molecule type" value="Genomic_DNA"/>
</dbReference>
<dbReference type="GO" id="GO:0006817">
    <property type="term" value="P:phosphate ion transport"/>
    <property type="evidence" value="ECO:0007669"/>
    <property type="project" value="UniProtKB-KW"/>
</dbReference>